<dbReference type="EMBL" id="JANPWB010000005">
    <property type="protein sequence ID" value="KAJ1184949.1"/>
    <property type="molecule type" value="Genomic_DNA"/>
</dbReference>
<gene>
    <name evidence="2" type="ORF">NDU88_001745</name>
</gene>
<feature type="region of interest" description="Disordered" evidence="1">
    <location>
        <begin position="47"/>
        <end position="67"/>
    </location>
</feature>
<sequence>MGAGSCFSPPDRRDPGRAALGSWPGRGTAPLAPSWIEFGVRWAWRAGMGTGAGPPRHGGERAESMEQ</sequence>
<proteinExistence type="predicted"/>
<evidence type="ECO:0000313" key="2">
    <source>
        <dbReference type="EMBL" id="KAJ1184949.1"/>
    </source>
</evidence>
<feature type="compositionally biased region" description="Basic and acidic residues" evidence="1">
    <location>
        <begin position="57"/>
        <end position="67"/>
    </location>
</feature>
<evidence type="ECO:0000313" key="3">
    <source>
        <dbReference type="Proteomes" id="UP001066276"/>
    </source>
</evidence>
<reference evidence="2" key="1">
    <citation type="journal article" date="2022" name="bioRxiv">
        <title>Sequencing and chromosome-scale assembly of the giantPleurodeles waltlgenome.</title>
        <authorList>
            <person name="Brown T."/>
            <person name="Elewa A."/>
            <person name="Iarovenko S."/>
            <person name="Subramanian E."/>
            <person name="Araus A.J."/>
            <person name="Petzold A."/>
            <person name="Susuki M."/>
            <person name="Suzuki K.-i.T."/>
            <person name="Hayashi T."/>
            <person name="Toyoda A."/>
            <person name="Oliveira C."/>
            <person name="Osipova E."/>
            <person name="Leigh N.D."/>
            <person name="Simon A."/>
            <person name="Yun M.H."/>
        </authorList>
    </citation>
    <scope>NUCLEOTIDE SEQUENCE</scope>
    <source>
        <strain evidence="2">20211129_DDA</strain>
        <tissue evidence="2">Liver</tissue>
    </source>
</reference>
<dbReference type="AlphaFoldDB" id="A0AAV7U9C0"/>
<feature type="region of interest" description="Disordered" evidence="1">
    <location>
        <begin position="1"/>
        <end position="30"/>
    </location>
</feature>
<dbReference type="Proteomes" id="UP001066276">
    <property type="component" value="Chromosome 3_1"/>
</dbReference>
<evidence type="ECO:0000256" key="1">
    <source>
        <dbReference type="SAM" id="MobiDB-lite"/>
    </source>
</evidence>
<organism evidence="2 3">
    <name type="scientific">Pleurodeles waltl</name>
    <name type="common">Iberian ribbed newt</name>
    <dbReference type="NCBI Taxonomy" id="8319"/>
    <lineage>
        <taxon>Eukaryota</taxon>
        <taxon>Metazoa</taxon>
        <taxon>Chordata</taxon>
        <taxon>Craniata</taxon>
        <taxon>Vertebrata</taxon>
        <taxon>Euteleostomi</taxon>
        <taxon>Amphibia</taxon>
        <taxon>Batrachia</taxon>
        <taxon>Caudata</taxon>
        <taxon>Salamandroidea</taxon>
        <taxon>Salamandridae</taxon>
        <taxon>Pleurodelinae</taxon>
        <taxon>Pleurodeles</taxon>
    </lineage>
</organism>
<accession>A0AAV7U9C0</accession>
<comment type="caution">
    <text evidence="2">The sequence shown here is derived from an EMBL/GenBank/DDBJ whole genome shotgun (WGS) entry which is preliminary data.</text>
</comment>
<name>A0AAV7U9C0_PLEWA</name>
<protein>
    <submittedName>
        <fullName evidence="2">Uncharacterized protein</fullName>
    </submittedName>
</protein>
<keyword evidence="3" id="KW-1185">Reference proteome</keyword>